<evidence type="ECO:0000313" key="2">
    <source>
        <dbReference type="WBParaSite" id="Hba_13733"/>
    </source>
</evidence>
<accession>A0A1I7X8H5</accession>
<reference evidence="2" key="1">
    <citation type="submission" date="2016-11" db="UniProtKB">
        <authorList>
            <consortium name="WormBaseParasite"/>
        </authorList>
    </citation>
    <scope>IDENTIFICATION</scope>
</reference>
<sequence length="62" mass="7538">MPTDKFHLRRYILYEFQQRKMLQNEGSFFDNIGDRGKAVFMGHARTNILRAFKPYEKLNLER</sequence>
<dbReference type="WBParaSite" id="Hba_13733">
    <property type="protein sequence ID" value="Hba_13733"/>
    <property type="gene ID" value="Hba_13733"/>
</dbReference>
<evidence type="ECO:0000313" key="1">
    <source>
        <dbReference type="Proteomes" id="UP000095283"/>
    </source>
</evidence>
<keyword evidence="1" id="KW-1185">Reference proteome</keyword>
<dbReference type="AlphaFoldDB" id="A0A1I7X8H5"/>
<dbReference type="Proteomes" id="UP000095283">
    <property type="component" value="Unplaced"/>
</dbReference>
<name>A0A1I7X8H5_HETBA</name>
<protein>
    <submittedName>
        <fullName evidence="2">Transposase</fullName>
    </submittedName>
</protein>
<proteinExistence type="predicted"/>
<organism evidence="1 2">
    <name type="scientific">Heterorhabditis bacteriophora</name>
    <name type="common">Entomopathogenic nematode worm</name>
    <dbReference type="NCBI Taxonomy" id="37862"/>
    <lineage>
        <taxon>Eukaryota</taxon>
        <taxon>Metazoa</taxon>
        <taxon>Ecdysozoa</taxon>
        <taxon>Nematoda</taxon>
        <taxon>Chromadorea</taxon>
        <taxon>Rhabditida</taxon>
        <taxon>Rhabditina</taxon>
        <taxon>Rhabditomorpha</taxon>
        <taxon>Strongyloidea</taxon>
        <taxon>Heterorhabditidae</taxon>
        <taxon>Heterorhabditis</taxon>
    </lineage>
</organism>